<evidence type="ECO:0000259" key="1">
    <source>
        <dbReference type="Pfam" id="PF01738"/>
    </source>
</evidence>
<dbReference type="InterPro" id="IPR029058">
    <property type="entry name" value="AB_hydrolase_fold"/>
</dbReference>
<dbReference type="STRING" id="326475.AWB66_04213"/>
<protein>
    <submittedName>
        <fullName evidence="2">Carboxymethylenebutenolidase</fullName>
    </submittedName>
</protein>
<reference evidence="2" key="1">
    <citation type="submission" date="2016-01" db="EMBL/GenBank/DDBJ databases">
        <authorList>
            <person name="Peeters Charlotte."/>
        </authorList>
    </citation>
    <scope>NUCLEOTIDE SEQUENCE</scope>
    <source>
        <strain evidence="2">LMG 22936</strain>
    </source>
</reference>
<keyword evidence="3" id="KW-1185">Reference proteome</keyword>
<dbReference type="InterPro" id="IPR051049">
    <property type="entry name" value="Dienelactone_hydrolase-like"/>
</dbReference>
<dbReference type="PANTHER" id="PTHR46623">
    <property type="entry name" value="CARBOXYMETHYLENEBUTENOLIDASE-RELATED"/>
    <property type="match status" value="1"/>
</dbReference>
<name>A0A158JGH4_9BURK</name>
<dbReference type="EMBL" id="FCNZ02000016">
    <property type="protein sequence ID" value="SAL67957.1"/>
    <property type="molecule type" value="Genomic_DNA"/>
</dbReference>
<dbReference type="SUPFAM" id="SSF53474">
    <property type="entry name" value="alpha/beta-Hydrolases"/>
    <property type="match status" value="1"/>
</dbReference>
<gene>
    <name evidence="2" type="ORF">AWB66_04213</name>
</gene>
<evidence type="ECO:0000313" key="2">
    <source>
        <dbReference type="EMBL" id="SAL67957.1"/>
    </source>
</evidence>
<proteinExistence type="predicted"/>
<accession>A0A158JGH4</accession>
<feature type="domain" description="Dienelactone hydrolase" evidence="1">
    <location>
        <begin position="20"/>
        <end position="232"/>
    </location>
</feature>
<dbReference type="AlphaFoldDB" id="A0A158JGH4"/>
<dbReference type="Pfam" id="PF01738">
    <property type="entry name" value="DLH"/>
    <property type="match status" value="1"/>
</dbReference>
<dbReference type="Proteomes" id="UP000054717">
    <property type="component" value="Unassembled WGS sequence"/>
</dbReference>
<comment type="caution">
    <text evidence="2">The sequence shown here is derived from an EMBL/GenBank/DDBJ whole genome shotgun (WGS) entry which is preliminary data.</text>
</comment>
<dbReference type="InterPro" id="IPR002925">
    <property type="entry name" value="Dienelactn_hydro"/>
</dbReference>
<evidence type="ECO:0000313" key="3">
    <source>
        <dbReference type="Proteomes" id="UP000054717"/>
    </source>
</evidence>
<dbReference type="Gene3D" id="3.40.50.1820">
    <property type="entry name" value="alpha/beta hydrolase"/>
    <property type="match status" value="1"/>
</dbReference>
<organism evidence="2 3">
    <name type="scientific">Caballeronia telluris</name>
    <dbReference type="NCBI Taxonomy" id="326475"/>
    <lineage>
        <taxon>Bacteria</taxon>
        <taxon>Pseudomonadati</taxon>
        <taxon>Pseudomonadota</taxon>
        <taxon>Betaproteobacteria</taxon>
        <taxon>Burkholderiales</taxon>
        <taxon>Burkholderiaceae</taxon>
        <taxon>Caballeronia</taxon>
    </lineage>
</organism>
<dbReference type="GO" id="GO:0016787">
    <property type="term" value="F:hydrolase activity"/>
    <property type="evidence" value="ECO:0007669"/>
    <property type="project" value="InterPro"/>
</dbReference>
<dbReference type="PANTHER" id="PTHR46623:SF6">
    <property type="entry name" value="ALPHA_BETA-HYDROLASES SUPERFAMILY PROTEIN"/>
    <property type="match status" value="1"/>
</dbReference>
<sequence length="245" mass="26654">MPKTAGSMVTFRRPDGQDVAGYLAQPDKPDGAPAIVVIQEWWGLNDQIRGVADRFARCGYRALVPDLFRGKSTVEEEEASHLLGALDFGDATSQDIRGAVEYLKEGSGRVGVTGYCMGGALTLLALCQVPGVAAGVVWYGFPPLDYIDASAIKVPVQGHWAAQDQFFPAETVDALEAKLREANVDVEFHRYLAHHAFANETAAGPGRIARTQFDPVWSQMAWDRTLTFFGRTLWEGSPGLEAARP</sequence>
<dbReference type="RefSeq" id="WP_087632101.1">
    <property type="nucleotide sequence ID" value="NZ_FCNZ02000016.1"/>
</dbReference>